<keyword evidence="4" id="KW-0274">FAD</keyword>
<evidence type="ECO:0000256" key="5">
    <source>
        <dbReference type="ARBA" id="ARBA00023002"/>
    </source>
</evidence>
<dbReference type="Gene3D" id="1.20.140.10">
    <property type="entry name" value="Butyryl-CoA Dehydrogenase, subunit A, domain 3"/>
    <property type="match status" value="1"/>
</dbReference>
<dbReference type="SUPFAM" id="SSF47203">
    <property type="entry name" value="Acyl-CoA dehydrogenase C-terminal domain-like"/>
    <property type="match status" value="1"/>
</dbReference>
<evidence type="ECO:0000256" key="4">
    <source>
        <dbReference type="ARBA" id="ARBA00022827"/>
    </source>
</evidence>
<evidence type="ECO:0000259" key="6">
    <source>
        <dbReference type="Pfam" id="PF00441"/>
    </source>
</evidence>
<dbReference type="InterPro" id="IPR009100">
    <property type="entry name" value="AcylCoA_DH/oxidase_NM_dom_sf"/>
</dbReference>
<evidence type="ECO:0000256" key="2">
    <source>
        <dbReference type="ARBA" id="ARBA00009347"/>
    </source>
</evidence>
<dbReference type="PANTHER" id="PTHR43884:SF20">
    <property type="entry name" value="ACYL-COA DEHYDROGENASE FADE28"/>
    <property type="match status" value="1"/>
</dbReference>
<dbReference type="InterPro" id="IPR036250">
    <property type="entry name" value="AcylCo_DH-like_C"/>
</dbReference>
<dbReference type="InterPro" id="IPR037069">
    <property type="entry name" value="AcylCoA_DH/ox_N_sf"/>
</dbReference>
<keyword evidence="8" id="KW-1185">Reference proteome</keyword>
<dbReference type="RefSeq" id="WP_191702487.1">
    <property type="nucleotide sequence ID" value="NZ_JACSPW010000001.1"/>
</dbReference>
<accession>A0ABR8XIW4</accession>
<feature type="domain" description="Acyl-CoA dehydrogenase/oxidase C-terminal" evidence="6">
    <location>
        <begin position="203"/>
        <end position="307"/>
    </location>
</feature>
<gene>
    <name evidence="7" type="ORF">H9632_02235</name>
</gene>
<dbReference type="Pfam" id="PF00441">
    <property type="entry name" value="Acyl-CoA_dh_1"/>
    <property type="match status" value="1"/>
</dbReference>
<dbReference type="Proteomes" id="UP000600565">
    <property type="component" value="Unassembled WGS sequence"/>
</dbReference>
<comment type="caution">
    <text evidence="7">The sequence shown here is derived from an EMBL/GenBank/DDBJ whole genome shotgun (WGS) entry which is preliminary data.</text>
</comment>
<proteinExistence type="inferred from homology"/>
<dbReference type="Gene3D" id="1.10.540.10">
    <property type="entry name" value="Acyl-CoA dehydrogenase/oxidase, N-terminal domain"/>
    <property type="match status" value="1"/>
</dbReference>
<keyword evidence="3" id="KW-0285">Flavoprotein</keyword>
<reference evidence="7 8" key="1">
    <citation type="submission" date="2020-08" db="EMBL/GenBank/DDBJ databases">
        <title>A Genomic Blueprint of the Chicken Gut Microbiome.</title>
        <authorList>
            <person name="Gilroy R."/>
            <person name="Ravi A."/>
            <person name="Getino M."/>
            <person name="Pursley I."/>
            <person name="Horton D.L."/>
            <person name="Alikhan N.-F."/>
            <person name="Baker D."/>
            <person name="Gharbi K."/>
            <person name="Hall N."/>
            <person name="Watson M."/>
            <person name="Adriaenssens E.M."/>
            <person name="Foster-Nyarko E."/>
            <person name="Jarju S."/>
            <person name="Secka A."/>
            <person name="Antonio M."/>
            <person name="Oren A."/>
            <person name="Chaudhuri R."/>
            <person name="La Ragione R.M."/>
            <person name="Hildebrand F."/>
            <person name="Pallen M.J."/>
        </authorList>
    </citation>
    <scope>NUCLEOTIDE SEQUENCE [LARGE SCALE GENOMIC DNA]</scope>
    <source>
        <strain evidence="7 8">Sa1YVA6</strain>
    </source>
</reference>
<dbReference type="PANTHER" id="PTHR43884">
    <property type="entry name" value="ACYL-COA DEHYDROGENASE"/>
    <property type="match status" value="1"/>
</dbReference>
<evidence type="ECO:0000256" key="3">
    <source>
        <dbReference type="ARBA" id="ARBA00022630"/>
    </source>
</evidence>
<evidence type="ECO:0000256" key="1">
    <source>
        <dbReference type="ARBA" id="ARBA00001974"/>
    </source>
</evidence>
<dbReference type="EMBL" id="JACSPW010000001">
    <property type="protein sequence ID" value="MBD8031870.1"/>
    <property type="molecule type" value="Genomic_DNA"/>
</dbReference>
<name>A0ABR8XIW4_9BACL</name>
<protein>
    <submittedName>
        <fullName evidence="7">Acyl-CoA/acyl-ACP dehydrogenase</fullName>
    </submittedName>
</protein>
<keyword evidence="5" id="KW-0560">Oxidoreductase</keyword>
<comment type="similarity">
    <text evidence="2">Belongs to the acyl-CoA dehydrogenase family.</text>
</comment>
<evidence type="ECO:0000313" key="7">
    <source>
        <dbReference type="EMBL" id="MBD8031870.1"/>
    </source>
</evidence>
<comment type="cofactor">
    <cofactor evidence="1">
        <name>FAD</name>
        <dbReference type="ChEBI" id="CHEBI:57692"/>
    </cofactor>
</comment>
<dbReference type="InterPro" id="IPR009075">
    <property type="entry name" value="AcylCo_DH/oxidase_C"/>
</dbReference>
<sequence length="350" mass="39544">MSEIKEMVAEVVEKVLKHKVEKETVDLLEENLWAENVWQLLLENELHNVAVSEEEGGAGGDIEDLLELYGLIGKYAAPVPFIEHTLANYLLKQIDIKGYEQLTTYSITAPLQLKEDALFGTLKHVPWAKYAEKIVALAQEGSQQFIVVADLENAVLKNGTNLAAEPRSEVVFENMKALQKVPITAKQYMSLSKLVTAASVSKMNGALTTVFQLSVQFSKEREQFGRPIHRFQLVQQHLANMAGEQTLMTVATNNVQTLLGDGQEGLEVAYTRLRMDDASRAVATAAHQVHAAIGVTHEHRLHQFTRRLWAWRDEEFTARYWKQQLAKQMLESKMDLWESITEQNEAHVHA</sequence>
<evidence type="ECO:0000313" key="8">
    <source>
        <dbReference type="Proteomes" id="UP000600565"/>
    </source>
</evidence>
<dbReference type="SUPFAM" id="SSF56645">
    <property type="entry name" value="Acyl-CoA dehydrogenase NM domain-like"/>
    <property type="match status" value="1"/>
</dbReference>
<organism evidence="7 8">
    <name type="scientific">Solibacillus merdavium</name>
    <dbReference type="NCBI Taxonomy" id="2762218"/>
    <lineage>
        <taxon>Bacteria</taxon>
        <taxon>Bacillati</taxon>
        <taxon>Bacillota</taxon>
        <taxon>Bacilli</taxon>
        <taxon>Bacillales</taxon>
        <taxon>Caryophanaceae</taxon>
        <taxon>Solibacillus</taxon>
    </lineage>
</organism>